<keyword evidence="4" id="KW-1185">Reference proteome</keyword>
<dbReference type="EMBL" id="JASPKY010000222">
    <property type="protein sequence ID" value="KAK9719146.1"/>
    <property type="molecule type" value="Genomic_DNA"/>
</dbReference>
<organism evidence="3 4">
    <name type="scientific">Popillia japonica</name>
    <name type="common">Japanese beetle</name>
    <dbReference type="NCBI Taxonomy" id="7064"/>
    <lineage>
        <taxon>Eukaryota</taxon>
        <taxon>Metazoa</taxon>
        <taxon>Ecdysozoa</taxon>
        <taxon>Arthropoda</taxon>
        <taxon>Hexapoda</taxon>
        <taxon>Insecta</taxon>
        <taxon>Pterygota</taxon>
        <taxon>Neoptera</taxon>
        <taxon>Endopterygota</taxon>
        <taxon>Coleoptera</taxon>
        <taxon>Polyphaga</taxon>
        <taxon>Scarabaeiformia</taxon>
        <taxon>Scarabaeidae</taxon>
        <taxon>Rutelinae</taxon>
        <taxon>Popillia</taxon>
    </lineage>
</organism>
<dbReference type="Pfam" id="PF21787">
    <property type="entry name" value="TNP-like_RNaseH_N"/>
    <property type="match status" value="1"/>
</dbReference>
<feature type="region of interest" description="Disordered" evidence="1">
    <location>
        <begin position="69"/>
        <end position="109"/>
    </location>
</feature>
<evidence type="ECO:0000256" key="1">
    <source>
        <dbReference type="SAM" id="MobiDB-lite"/>
    </source>
</evidence>
<sequence>MTNNPGKTISIYNINELVGLAFNKAMAKGNILSAFRKTGIQTFNADNFSEDFLMSSVTDRPATAPALEVNNINADENLDTRGDDIQHENGKDNDVYGETTQPPISKMLPDNTILTTLTPQDVKPFPKAMNRKNTSFESVTPKKIRLHSKENQNEVELVRDVLNDNPSTSIDPSVLRTNQNEVELVRDVLNDNPSTSIDPSVLRTYSRKREHKPEIEDFLKSSSSEHSSNISNRIVRMPFKTLSPRCRKLRYKLADLRKQLRGTKIRNIRLSNKKKALTAHSIIENLLRNSTAQVKTTIQEWLQTANLQTGVNTNVVNLLAQKVQTMTALERQVVVLMDEISLKQDLKLNESSEVRMKLKDFRI</sequence>
<name>A0AAW1KJP4_POPJA</name>
<comment type="caution">
    <text evidence="3">The sequence shown here is derived from an EMBL/GenBank/DDBJ whole genome shotgun (WGS) entry which is preliminary data.</text>
</comment>
<feature type="domain" description="Transposable element P transposase-like RNase H" evidence="2">
    <location>
        <begin position="308"/>
        <end position="352"/>
    </location>
</feature>
<evidence type="ECO:0000313" key="3">
    <source>
        <dbReference type="EMBL" id="KAK9719146.1"/>
    </source>
</evidence>
<dbReference type="Proteomes" id="UP001458880">
    <property type="component" value="Unassembled WGS sequence"/>
</dbReference>
<gene>
    <name evidence="3" type="ORF">QE152_g22796</name>
</gene>
<protein>
    <submittedName>
        <fullName evidence="3">Transposase protein</fullName>
    </submittedName>
</protein>
<reference evidence="3 4" key="1">
    <citation type="journal article" date="2024" name="BMC Genomics">
        <title>De novo assembly and annotation of Popillia japonica's genome with initial clues to its potential as an invasive pest.</title>
        <authorList>
            <person name="Cucini C."/>
            <person name="Boschi S."/>
            <person name="Funari R."/>
            <person name="Cardaioli E."/>
            <person name="Iannotti N."/>
            <person name="Marturano G."/>
            <person name="Paoli F."/>
            <person name="Bruttini M."/>
            <person name="Carapelli A."/>
            <person name="Frati F."/>
            <person name="Nardi F."/>
        </authorList>
    </citation>
    <scope>NUCLEOTIDE SEQUENCE [LARGE SCALE GENOMIC DNA]</scope>
    <source>
        <strain evidence="3">DMR45628</strain>
    </source>
</reference>
<feature type="compositionally biased region" description="Basic and acidic residues" evidence="1">
    <location>
        <begin position="78"/>
        <end position="94"/>
    </location>
</feature>
<dbReference type="AlphaFoldDB" id="A0AAW1KJP4"/>
<evidence type="ECO:0000259" key="2">
    <source>
        <dbReference type="Pfam" id="PF21787"/>
    </source>
</evidence>
<proteinExistence type="predicted"/>
<evidence type="ECO:0000313" key="4">
    <source>
        <dbReference type="Proteomes" id="UP001458880"/>
    </source>
</evidence>
<accession>A0AAW1KJP4</accession>
<dbReference type="InterPro" id="IPR048365">
    <property type="entry name" value="TNP-like_RNaseH_N"/>
</dbReference>